<proteinExistence type="predicted"/>
<dbReference type="EMBL" id="CAJRGZ010000014">
    <property type="protein sequence ID" value="CAG5138807.1"/>
    <property type="molecule type" value="Genomic_DNA"/>
</dbReference>
<dbReference type="InterPro" id="IPR038305">
    <property type="entry name" value="HeLo_sf"/>
</dbReference>
<dbReference type="GeneID" id="67016096"/>
<dbReference type="Pfam" id="PF14479">
    <property type="entry name" value="HeLo"/>
    <property type="match status" value="1"/>
</dbReference>
<evidence type="ECO:0000313" key="2">
    <source>
        <dbReference type="EMBL" id="CAG5138807.1"/>
    </source>
</evidence>
<feature type="domain" description="Prion-inhibition and propagation HeLo" evidence="1">
    <location>
        <begin position="5"/>
        <end position="197"/>
    </location>
</feature>
<name>A0A8J2HU29_9PLEO</name>
<accession>A0A8J2HU29</accession>
<sequence length="259" mass="28757">MEVGGFVVGVISLASLFNNVIDCFEYVHIGKSFGSNFELYLLKLDNAQLRLSRWGDDLGLSGGGINDATALPSNVWSEANQHKAEQNLGHILEQFSKAMEISKQYKTDKATDSESLTIVNDGMMDPMTFSLHEKIRAMAKKRQNGASLAKKIKFTLYDEKHLKALVDEITNLTNQLVDLFPARKQRQVELAAREVSDLIEPFLELGNAARGQDEDLMLALEKIIKPANNLMTFNTEKSNVGKMGSDTGGHYTMQVGSPW</sequence>
<dbReference type="InterPro" id="IPR029498">
    <property type="entry name" value="HeLo_dom"/>
</dbReference>
<dbReference type="Proteomes" id="UP000676310">
    <property type="component" value="Unassembled WGS sequence"/>
</dbReference>
<dbReference type="RefSeq" id="XP_043163972.1">
    <property type="nucleotide sequence ID" value="XM_043308037.1"/>
</dbReference>
<dbReference type="Gene3D" id="1.20.120.1020">
    <property type="entry name" value="Prion-inhibition and propagation, HeLo domain"/>
    <property type="match status" value="1"/>
</dbReference>
<keyword evidence="3" id="KW-1185">Reference proteome</keyword>
<dbReference type="PANTHER" id="PTHR37542:SF3">
    <property type="entry name" value="PRION-INHIBITION AND PROPAGATION HELO DOMAIN-CONTAINING PROTEIN"/>
    <property type="match status" value="1"/>
</dbReference>
<dbReference type="PANTHER" id="PTHR37542">
    <property type="entry name" value="HELO DOMAIN-CONTAINING PROTEIN-RELATED"/>
    <property type="match status" value="1"/>
</dbReference>
<evidence type="ECO:0000259" key="1">
    <source>
        <dbReference type="Pfam" id="PF14479"/>
    </source>
</evidence>
<organism evidence="2 3">
    <name type="scientific">Alternaria atra</name>
    <dbReference type="NCBI Taxonomy" id="119953"/>
    <lineage>
        <taxon>Eukaryota</taxon>
        <taxon>Fungi</taxon>
        <taxon>Dikarya</taxon>
        <taxon>Ascomycota</taxon>
        <taxon>Pezizomycotina</taxon>
        <taxon>Dothideomycetes</taxon>
        <taxon>Pleosporomycetidae</taxon>
        <taxon>Pleosporales</taxon>
        <taxon>Pleosporineae</taxon>
        <taxon>Pleosporaceae</taxon>
        <taxon>Alternaria</taxon>
        <taxon>Alternaria sect. Ulocladioides</taxon>
    </lineage>
</organism>
<gene>
    <name evidence="2" type="ORF">ALTATR162_LOCUS443</name>
</gene>
<evidence type="ECO:0000313" key="3">
    <source>
        <dbReference type="Proteomes" id="UP000676310"/>
    </source>
</evidence>
<dbReference type="AlphaFoldDB" id="A0A8J2HU29"/>
<dbReference type="OrthoDB" id="20872at2759"/>
<reference evidence="2" key="1">
    <citation type="submission" date="2021-05" db="EMBL/GenBank/DDBJ databases">
        <authorList>
            <person name="Stam R."/>
        </authorList>
    </citation>
    <scope>NUCLEOTIDE SEQUENCE</scope>
    <source>
        <strain evidence="2">CS162</strain>
    </source>
</reference>
<comment type="caution">
    <text evidence="2">The sequence shown here is derived from an EMBL/GenBank/DDBJ whole genome shotgun (WGS) entry which is preliminary data.</text>
</comment>
<protein>
    <recommendedName>
        <fullName evidence="1">Prion-inhibition and propagation HeLo domain-containing protein</fullName>
    </recommendedName>
</protein>